<feature type="transmembrane region" description="Helical" evidence="1">
    <location>
        <begin position="42"/>
        <end position="60"/>
    </location>
</feature>
<dbReference type="Proteomes" id="UP000824116">
    <property type="component" value="Unassembled WGS sequence"/>
</dbReference>
<dbReference type="EMBL" id="DXAY01000075">
    <property type="protein sequence ID" value="HIZ74229.1"/>
    <property type="molecule type" value="Genomic_DNA"/>
</dbReference>
<keyword evidence="1" id="KW-0812">Transmembrane</keyword>
<comment type="caution">
    <text evidence="2">The sequence shown here is derived from an EMBL/GenBank/DDBJ whole genome shotgun (WGS) entry which is preliminary data.</text>
</comment>
<proteinExistence type="predicted"/>
<evidence type="ECO:0000313" key="3">
    <source>
        <dbReference type="Proteomes" id="UP000824116"/>
    </source>
</evidence>
<name>A0A9D2K212_9FIRM</name>
<evidence type="ECO:0000256" key="1">
    <source>
        <dbReference type="SAM" id="Phobius"/>
    </source>
</evidence>
<sequence length="166" mass="18934">MNDALYEQIVARRPKPYDLPVRILVILLIVAVAVLGMPFVGFFSFVVAVIIAMLAYYFIFPRLSVEYEYALLNHDLQIDAIYNKAKRKAKMSIDIQNAEIIAPKDSPRLNSFKPDSVCDFTSGDPSAKAYAIMIPIEQKNTCVYIEPDSRMTDHMKQWMGSKMFLD</sequence>
<keyword evidence="1" id="KW-0472">Membrane</keyword>
<protein>
    <submittedName>
        <fullName evidence="2">Uncharacterized protein</fullName>
    </submittedName>
</protein>
<dbReference type="AlphaFoldDB" id="A0A9D2K212"/>
<feature type="transmembrane region" description="Helical" evidence="1">
    <location>
        <begin position="19"/>
        <end position="36"/>
    </location>
</feature>
<reference evidence="2" key="1">
    <citation type="journal article" date="2021" name="PeerJ">
        <title>Extensive microbial diversity within the chicken gut microbiome revealed by metagenomics and culture.</title>
        <authorList>
            <person name="Gilroy R."/>
            <person name="Ravi A."/>
            <person name="Getino M."/>
            <person name="Pursley I."/>
            <person name="Horton D.L."/>
            <person name="Alikhan N.F."/>
            <person name="Baker D."/>
            <person name="Gharbi K."/>
            <person name="Hall N."/>
            <person name="Watson M."/>
            <person name="Adriaenssens E.M."/>
            <person name="Foster-Nyarko E."/>
            <person name="Jarju S."/>
            <person name="Secka A."/>
            <person name="Antonio M."/>
            <person name="Oren A."/>
            <person name="Chaudhuri R.R."/>
            <person name="La Ragione R."/>
            <person name="Hildebrand F."/>
            <person name="Pallen M.J."/>
        </authorList>
    </citation>
    <scope>NUCLEOTIDE SEQUENCE</scope>
    <source>
        <strain evidence="2">CHK196-3914</strain>
    </source>
</reference>
<reference evidence="2" key="2">
    <citation type="submission" date="2021-04" db="EMBL/GenBank/DDBJ databases">
        <authorList>
            <person name="Gilroy R."/>
        </authorList>
    </citation>
    <scope>NUCLEOTIDE SEQUENCE</scope>
    <source>
        <strain evidence="2">CHK196-3914</strain>
    </source>
</reference>
<evidence type="ECO:0000313" key="2">
    <source>
        <dbReference type="EMBL" id="HIZ74229.1"/>
    </source>
</evidence>
<keyword evidence="1" id="KW-1133">Transmembrane helix</keyword>
<accession>A0A9D2K212</accession>
<organism evidence="2 3">
    <name type="scientific">Candidatus Mediterraneibacter stercoravium</name>
    <dbReference type="NCBI Taxonomy" id="2838685"/>
    <lineage>
        <taxon>Bacteria</taxon>
        <taxon>Bacillati</taxon>
        <taxon>Bacillota</taxon>
        <taxon>Clostridia</taxon>
        <taxon>Lachnospirales</taxon>
        <taxon>Lachnospiraceae</taxon>
        <taxon>Mediterraneibacter</taxon>
    </lineage>
</organism>
<gene>
    <name evidence="2" type="ORF">H9723_03150</name>
</gene>